<accession>A0ABU8AE67</accession>
<dbReference type="EMBL" id="JARULZ010000001">
    <property type="protein sequence ID" value="MEH0631975.1"/>
    <property type="molecule type" value="Genomic_DNA"/>
</dbReference>
<reference evidence="1" key="1">
    <citation type="submission" date="2023-04" db="EMBL/GenBank/DDBJ databases">
        <title>Genomic diversity of scab-causing Streptomyces spp. in the province of Quebec, Canada.</title>
        <authorList>
            <person name="Biessy A."/>
            <person name="Cadieux M."/>
            <person name="Ciotola M."/>
            <person name="Filion M."/>
        </authorList>
    </citation>
    <scope>NUCLEOTIDE SEQUENCE</scope>
    <source>
        <strain evidence="1">B21-115</strain>
    </source>
</reference>
<keyword evidence="2" id="KW-1185">Reference proteome</keyword>
<sequence length="59" mass="6667">MNEFVHSPDPPRQPRARAILSLNPYPSRLLYQGMDPNADGDRISLPWRTGLLTQTNSTC</sequence>
<evidence type="ECO:0000313" key="2">
    <source>
        <dbReference type="Proteomes" id="UP001310290"/>
    </source>
</evidence>
<comment type="caution">
    <text evidence="1">The sequence shown here is derived from an EMBL/GenBank/DDBJ whole genome shotgun (WGS) entry which is preliminary data.</text>
</comment>
<dbReference type="Proteomes" id="UP001310290">
    <property type="component" value="Unassembled WGS sequence"/>
</dbReference>
<gene>
    <name evidence="1" type="ORF">QBA35_00985</name>
</gene>
<organism evidence="1 2">
    <name type="scientific">Streptomyces bottropensis</name>
    <dbReference type="NCBI Taxonomy" id="42235"/>
    <lineage>
        <taxon>Bacteria</taxon>
        <taxon>Bacillati</taxon>
        <taxon>Actinomycetota</taxon>
        <taxon>Actinomycetes</taxon>
        <taxon>Kitasatosporales</taxon>
        <taxon>Streptomycetaceae</taxon>
        <taxon>Streptomyces</taxon>
    </lineage>
</organism>
<name>A0ABU8AE67_9ACTN</name>
<dbReference type="RefSeq" id="WP_334657465.1">
    <property type="nucleotide sequence ID" value="NZ_JARULZ010000001.1"/>
</dbReference>
<dbReference type="Gene3D" id="2.115.10.20">
    <property type="entry name" value="Glycosyl hydrolase domain, family 43"/>
    <property type="match status" value="1"/>
</dbReference>
<protein>
    <submittedName>
        <fullName evidence="1">Uncharacterized protein</fullName>
    </submittedName>
</protein>
<dbReference type="InterPro" id="IPR023296">
    <property type="entry name" value="Glyco_hydro_beta-prop_sf"/>
</dbReference>
<proteinExistence type="predicted"/>
<evidence type="ECO:0000313" key="1">
    <source>
        <dbReference type="EMBL" id="MEH0631975.1"/>
    </source>
</evidence>